<dbReference type="STRING" id="151549.A0A4C1X7Z1"/>
<comment type="caution">
    <text evidence="4">The sequence shown here is derived from an EMBL/GenBank/DDBJ whole genome shotgun (WGS) entry which is preliminary data.</text>
</comment>
<dbReference type="AlphaFoldDB" id="A0A4C1X7Z1"/>
<reference evidence="4 5" key="1">
    <citation type="journal article" date="2019" name="Commun. Biol.">
        <title>The bagworm genome reveals a unique fibroin gene that provides high tensile strength.</title>
        <authorList>
            <person name="Kono N."/>
            <person name="Nakamura H."/>
            <person name="Ohtoshi R."/>
            <person name="Tomita M."/>
            <person name="Numata K."/>
            <person name="Arakawa K."/>
        </authorList>
    </citation>
    <scope>NUCLEOTIDE SEQUENCE [LARGE SCALE GENOMIC DNA]</scope>
</reference>
<dbReference type="PROSITE" id="PS50041">
    <property type="entry name" value="C_TYPE_LECTIN_2"/>
    <property type="match status" value="2"/>
</dbReference>
<keyword evidence="5" id="KW-1185">Reference proteome</keyword>
<proteinExistence type="predicted"/>
<dbReference type="InterPro" id="IPR051527">
    <property type="entry name" value="KLR_subfamily_B"/>
</dbReference>
<dbReference type="EMBL" id="BGZK01000757">
    <property type="protein sequence ID" value="GBP59283.1"/>
    <property type="molecule type" value="Genomic_DNA"/>
</dbReference>
<dbReference type="PANTHER" id="PTHR46784:SF1">
    <property type="entry name" value="KILLER CELL LECTIN-LIKE RECEPTOR SUBFAMILY B MEMBER 1"/>
    <property type="match status" value="1"/>
</dbReference>
<dbReference type="InterPro" id="IPR001304">
    <property type="entry name" value="C-type_lectin-like"/>
</dbReference>
<keyword evidence="1" id="KW-1133">Transmembrane helix</keyword>
<evidence type="ECO:0000256" key="1">
    <source>
        <dbReference type="ARBA" id="ARBA00022989"/>
    </source>
</evidence>
<dbReference type="Pfam" id="PF00059">
    <property type="entry name" value="Lectin_C"/>
    <property type="match status" value="2"/>
</dbReference>
<feature type="domain" description="C-type lectin" evidence="3">
    <location>
        <begin position="184"/>
        <end position="306"/>
    </location>
</feature>
<dbReference type="InterPro" id="IPR016186">
    <property type="entry name" value="C-type_lectin-like/link_sf"/>
</dbReference>
<accession>A0A4C1X7Z1</accession>
<dbReference type="InterPro" id="IPR016187">
    <property type="entry name" value="CTDL_fold"/>
</dbReference>
<dbReference type="GO" id="GO:0038023">
    <property type="term" value="F:signaling receptor activity"/>
    <property type="evidence" value="ECO:0007669"/>
    <property type="project" value="TreeGrafter"/>
</dbReference>
<dbReference type="Proteomes" id="UP000299102">
    <property type="component" value="Unassembled WGS sequence"/>
</dbReference>
<evidence type="ECO:0000313" key="5">
    <source>
        <dbReference type="Proteomes" id="UP000299102"/>
    </source>
</evidence>
<keyword evidence="2" id="KW-1015">Disulfide bond</keyword>
<dbReference type="OrthoDB" id="5858677at2759"/>
<dbReference type="Gene3D" id="3.10.100.10">
    <property type="entry name" value="Mannose-Binding Protein A, subunit A"/>
    <property type="match status" value="2"/>
</dbReference>
<gene>
    <name evidence="4" type="ORF">EVAR_103239_1</name>
</gene>
<dbReference type="SMART" id="SM00034">
    <property type="entry name" value="CLECT"/>
    <property type="match status" value="2"/>
</dbReference>
<keyword evidence="1" id="KW-0812">Transmembrane</keyword>
<evidence type="ECO:0000259" key="3">
    <source>
        <dbReference type="PROSITE" id="PS50041"/>
    </source>
</evidence>
<keyword evidence="1" id="KW-0472">Membrane</keyword>
<evidence type="ECO:0000313" key="4">
    <source>
        <dbReference type="EMBL" id="GBP59283.1"/>
    </source>
</evidence>
<sequence>MRHSLHISDLATCHFLFPNIIDKLIAVVGASCKYVPFYRRDYKYLDEYNAFYKLHQVANNWLEAFNVCYTEGAHLFYPSSKEEASVFSTLVSANGKNVTSVVLGFRNDFHLGEFITIHGGPVPFPIFAEGHEHSYESENSCIILNTRMKYSESSCDQKHPFICKRVMDIPVCPTTDKNYEYQESAKRCYKVHIHKQTWWEALATCYQEGAFLLTLDNSIETINIQSLLTNYQEYYVGIRGTAPGADLYTIKGSRLMLDGIQWLTSPGIKSNACVTMMRKFDEDNNGWIGLSYNARNCDTPLPFVCEMKARS</sequence>
<evidence type="ECO:0000256" key="2">
    <source>
        <dbReference type="ARBA" id="ARBA00023157"/>
    </source>
</evidence>
<name>A0A4C1X7Z1_EUMVA</name>
<dbReference type="GO" id="GO:0005886">
    <property type="term" value="C:plasma membrane"/>
    <property type="evidence" value="ECO:0007669"/>
    <property type="project" value="TreeGrafter"/>
</dbReference>
<dbReference type="CDD" id="cd00037">
    <property type="entry name" value="CLECT"/>
    <property type="match status" value="2"/>
</dbReference>
<organism evidence="4 5">
    <name type="scientific">Eumeta variegata</name>
    <name type="common">Bagworm moth</name>
    <name type="synonym">Eumeta japonica</name>
    <dbReference type="NCBI Taxonomy" id="151549"/>
    <lineage>
        <taxon>Eukaryota</taxon>
        <taxon>Metazoa</taxon>
        <taxon>Ecdysozoa</taxon>
        <taxon>Arthropoda</taxon>
        <taxon>Hexapoda</taxon>
        <taxon>Insecta</taxon>
        <taxon>Pterygota</taxon>
        <taxon>Neoptera</taxon>
        <taxon>Endopterygota</taxon>
        <taxon>Lepidoptera</taxon>
        <taxon>Glossata</taxon>
        <taxon>Ditrysia</taxon>
        <taxon>Tineoidea</taxon>
        <taxon>Psychidae</taxon>
        <taxon>Oiketicinae</taxon>
        <taxon>Eumeta</taxon>
    </lineage>
</organism>
<dbReference type="GO" id="GO:0009986">
    <property type="term" value="C:cell surface"/>
    <property type="evidence" value="ECO:0007669"/>
    <property type="project" value="TreeGrafter"/>
</dbReference>
<dbReference type="PANTHER" id="PTHR46784">
    <property type="entry name" value="KILLER CELL LECTIN-LIKE RECEPTOR SUBFAMILY B MEMBER 1"/>
    <property type="match status" value="1"/>
</dbReference>
<protein>
    <submittedName>
        <fullName evidence="4">Hemolymph lipopolysaccharide-binding protein</fullName>
    </submittedName>
</protein>
<dbReference type="SUPFAM" id="SSF56436">
    <property type="entry name" value="C-type lectin-like"/>
    <property type="match status" value="2"/>
</dbReference>
<feature type="domain" description="C-type lectin" evidence="3">
    <location>
        <begin position="52"/>
        <end position="164"/>
    </location>
</feature>